<dbReference type="PANTHER" id="PTHR36924">
    <property type="entry name" value="ANTITOXIN HIGA-1"/>
    <property type="match status" value="1"/>
</dbReference>
<feature type="domain" description="HTH cro/C1-type" evidence="2">
    <location>
        <begin position="28"/>
        <end position="68"/>
    </location>
</feature>
<keyword evidence="1" id="KW-0238">DNA-binding</keyword>
<dbReference type="Pfam" id="PF01381">
    <property type="entry name" value="HTH_3"/>
    <property type="match status" value="1"/>
</dbReference>
<dbReference type="KEGG" id="acm:AciX9_1913"/>
<dbReference type="PANTHER" id="PTHR36924:SF1">
    <property type="entry name" value="ANTITOXIN HIGA-1"/>
    <property type="match status" value="1"/>
</dbReference>
<dbReference type="HOGENOM" id="CLU_140230_2_1_0"/>
<evidence type="ECO:0000256" key="1">
    <source>
        <dbReference type="ARBA" id="ARBA00023125"/>
    </source>
</evidence>
<dbReference type="InterPro" id="IPR001387">
    <property type="entry name" value="Cro/C1-type_HTH"/>
</dbReference>
<dbReference type="Proteomes" id="UP000000343">
    <property type="component" value="Chromosome"/>
</dbReference>
<dbReference type="Gene3D" id="1.10.260.40">
    <property type="entry name" value="lambda repressor-like DNA-binding domains"/>
    <property type="match status" value="1"/>
</dbReference>
<dbReference type="EMBL" id="CP002480">
    <property type="protein sequence ID" value="ADW68959.1"/>
    <property type="molecule type" value="Genomic_DNA"/>
</dbReference>
<proteinExistence type="predicted"/>
<dbReference type="InterPro" id="IPR010982">
    <property type="entry name" value="Lambda_DNA-bd_dom_sf"/>
</dbReference>
<name>E8X0K8_GRATM</name>
<evidence type="ECO:0000313" key="3">
    <source>
        <dbReference type="EMBL" id="ADW68959.1"/>
    </source>
</evidence>
<dbReference type="RefSeq" id="WP_013580278.1">
    <property type="nucleotide sequence ID" value="NC_015064.1"/>
</dbReference>
<dbReference type="InterPro" id="IPR013430">
    <property type="entry name" value="Toxin_antidote_HigA"/>
</dbReference>
<dbReference type="PROSITE" id="PS50943">
    <property type="entry name" value="HTH_CROC1"/>
    <property type="match status" value="1"/>
</dbReference>
<organism evidence="4">
    <name type="scientific">Granulicella tundricola (strain ATCC BAA-1859 / DSM 23138 / MP5ACTX9)</name>
    <dbReference type="NCBI Taxonomy" id="1198114"/>
    <lineage>
        <taxon>Bacteria</taxon>
        <taxon>Pseudomonadati</taxon>
        <taxon>Acidobacteriota</taxon>
        <taxon>Terriglobia</taxon>
        <taxon>Terriglobales</taxon>
        <taxon>Acidobacteriaceae</taxon>
        <taxon>Granulicella</taxon>
    </lineage>
</organism>
<gene>
    <name evidence="3" type="ordered locus">AciX9_1913</name>
</gene>
<sequence length="95" mass="10493">MAMTRMHNPPHPGTVLKSYLEGHTIGSVAAHLGVSRVTLTRILGGHSAITAEMSIRLGEALKTSGEFWFTMQNNYDFWVASQVKRKKVTPLREAA</sequence>
<evidence type="ECO:0000313" key="4">
    <source>
        <dbReference type="Proteomes" id="UP000000343"/>
    </source>
</evidence>
<dbReference type="GO" id="GO:0003677">
    <property type="term" value="F:DNA binding"/>
    <property type="evidence" value="ECO:0007669"/>
    <property type="project" value="UniProtKB-KW"/>
</dbReference>
<dbReference type="SUPFAM" id="SSF47413">
    <property type="entry name" value="lambda repressor-like DNA-binding domains"/>
    <property type="match status" value="1"/>
</dbReference>
<dbReference type="NCBIfam" id="TIGR02607">
    <property type="entry name" value="antidote_HigA"/>
    <property type="match status" value="1"/>
</dbReference>
<dbReference type="eggNOG" id="COG3093">
    <property type="taxonomic scope" value="Bacteria"/>
</dbReference>
<dbReference type="PaxDb" id="1198114-AciX9_1913"/>
<protein>
    <submittedName>
        <fullName evidence="3">Plasmid maintenance system antidote protein, XRE family</fullName>
    </submittedName>
</protein>
<reference evidence="4" key="1">
    <citation type="submission" date="2011-01" db="EMBL/GenBank/DDBJ databases">
        <title>Complete sequence of chromosome of Acidobacterium sp. MP5ACTX9.</title>
        <authorList>
            <consortium name="US DOE Joint Genome Institute"/>
            <person name="Lucas S."/>
            <person name="Copeland A."/>
            <person name="Lapidus A."/>
            <person name="Cheng J.-F."/>
            <person name="Goodwin L."/>
            <person name="Pitluck S."/>
            <person name="Teshima H."/>
            <person name="Detter J.C."/>
            <person name="Han C."/>
            <person name="Tapia R."/>
            <person name="Land M."/>
            <person name="Hauser L."/>
            <person name="Kyrpides N."/>
            <person name="Ivanova N."/>
            <person name="Ovchinnikova G."/>
            <person name="Pagani I."/>
            <person name="Rawat S.R."/>
            <person name="Mannisto M."/>
            <person name="Haggblom M.M."/>
            <person name="Woyke T."/>
        </authorList>
    </citation>
    <scope>NUCLEOTIDE SEQUENCE [LARGE SCALE GENOMIC DNA]</scope>
    <source>
        <strain evidence="4">MP5ACTX9</strain>
    </source>
</reference>
<keyword evidence="4" id="KW-1185">Reference proteome</keyword>
<accession>E8X0K8</accession>
<dbReference type="AlphaFoldDB" id="E8X0K8"/>
<dbReference type="STRING" id="1198114.AciX9_1913"/>
<evidence type="ECO:0000259" key="2">
    <source>
        <dbReference type="PROSITE" id="PS50943"/>
    </source>
</evidence>